<dbReference type="EMBL" id="JBFBVU010000012">
    <property type="protein sequence ID" value="MEV8467350.1"/>
    <property type="molecule type" value="Genomic_DNA"/>
</dbReference>
<protein>
    <submittedName>
        <fullName evidence="3">VacJ family lipoprotein</fullName>
    </submittedName>
</protein>
<evidence type="ECO:0000313" key="3">
    <source>
        <dbReference type="EMBL" id="MEV8467350.1"/>
    </source>
</evidence>
<dbReference type="PANTHER" id="PTHR30035">
    <property type="entry name" value="LIPOPROTEIN VACJ-RELATED"/>
    <property type="match status" value="1"/>
</dbReference>
<comment type="caution">
    <text evidence="3">The sequence shown here is derived from an EMBL/GenBank/DDBJ whole genome shotgun (WGS) entry which is preliminary data.</text>
</comment>
<evidence type="ECO:0000313" key="4">
    <source>
        <dbReference type="Proteomes" id="UP001553161"/>
    </source>
</evidence>
<evidence type="ECO:0000256" key="1">
    <source>
        <dbReference type="ARBA" id="ARBA00010634"/>
    </source>
</evidence>
<comment type="similarity">
    <text evidence="1">Belongs to the MlaA family.</text>
</comment>
<dbReference type="RefSeq" id="WP_366193133.1">
    <property type="nucleotide sequence ID" value="NZ_JBFBVU010000012.1"/>
</dbReference>
<organism evidence="3 4">
    <name type="scientific">Meridianimarinicoccus marinus</name>
    <dbReference type="NCBI Taxonomy" id="3231483"/>
    <lineage>
        <taxon>Bacteria</taxon>
        <taxon>Pseudomonadati</taxon>
        <taxon>Pseudomonadota</taxon>
        <taxon>Alphaproteobacteria</taxon>
        <taxon>Rhodobacterales</taxon>
        <taxon>Paracoccaceae</taxon>
        <taxon>Meridianimarinicoccus</taxon>
    </lineage>
</organism>
<reference evidence="3 4" key="1">
    <citation type="submission" date="2024-07" db="EMBL/GenBank/DDBJ databases">
        <authorList>
            <person name="Kang M."/>
        </authorList>
    </citation>
    <scope>NUCLEOTIDE SEQUENCE [LARGE SCALE GENOMIC DNA]</scope>
    <source>
        <strain evidence="3 4">DFM31</strain>
    </source>
</reference>
<dbReference type="Proteomes" id="UP001553161">
    <property type="component" value="Unassembled WGS sequence"/>
</dbReference>
<sequence length="255" mass="29002">MQHVRKWSAIARRHVIKALVLPVFLAGCATSGPEGSAVDDPYENVNRKVHEFNKDFDTVLFRPFSQAYGVLPRYLRTRVNNFRANLELPGDIVNDALQAKPEDFGHNLFRFLVNTTVGVFGIFDAAGSWGMERRSTDFGETLYVWGVEEGAYVEVPFFGPYTQRSLTGEVVDLFLNPLTFVGLTPPENYVPPTTYVLEKSDYRYEFSSTVDEVLYDSADSYLQTRQIYLDTRRFELGDTPDDGGVIDPYEELFSE</sequence>
<keyword evidence="3" id="KW-0449">Lipoprotein</keyword>
<evidence type="ECO:0000256" key="2">
    <source>
        <dbReference type="ARBA" id="ARBA00022729"/>
    </source>
</evidence>
<dbReference type="Pfam" id="PF04333">
    <property type="entry name" value="MlaA"/>
    <property type="match status" value="1"/>
</dbReference>
<name>A0ABV3L718_9RHOB</name>
<keyword evidence="2" id="KW-0732">Signal</keyword>
<keyword evidence="4" id="KW-1185">Reference proteome</keyword>
<dbReference type="PROSITE" id="PS51257">
    <property type="entry name" value="PROKAR_LIPOPROTEIN"/>
    <property type="match status" value="1"/>
</dbReference>
<dbReference type="InterPro" id="IPR007428">
    <property type="entry name" value="MlaA"/>
</dbReference>
<proteinExistence type="inferred from homology"/>
<dbReference type="PRINTS" id="PR01805">
    <property type="entry name" value="VACJLIPOPROT"/>
</dbReference>
<gene>
    <name evidence="3" type="ORF">AB0T83_11215</name>
</gene>
<dbReference type="PANTHER" id="PTHR30035:SF3">
    <property type="entry name" value="INTERMEMBRANE PHOSPHOLIPID TRANSPORT SYSTEM LIPOPROTEIN MLAA"/>
    <property type="match status" value="1"/>
</dbReference>
<accession>A0ABV3L718</accession>